<evidence type="ECO:0000313" key="4">
    <source>
        <dbReference type="Proteomes" id="UP001152519"/>
    </source>
</evidence>
<keyword evidence="2" id="KW-1133">Transmembrane helix</keyword>
<protein>
    <submittedName>
        <fullName evidence="3">Uncharacterized protein</fullName>
    </submittedName>
</protein>
<dbReference type="InterPro" id="IPR050155">
    <property type="entry name" value="HAD-like_hydrolase_sf"/>
</dbReference>
<sequence length="482" mass="50103">MSSRHTWTVLAEPPPLRPPDHLGDVDLPAARDAAHPCDVGVDGLAHPLLEVTAAGCGAGVRLPAARRNSSTPCTATSTASTAPAGHPQPLDQTLTTTDTAVASRTEPTAVTPRDAPADIPRTSDPQRPRAARILTGTSANILLARSSAPPRRTSQPATAEVQRACQAQRRRLGGGLPGVLAAVALAVAFDLALSPLWAAVALAVRALMNTTPARPPGPPGPSPRPPPSPSSAPRSRCACTPGRAERGAYAGRMALIVLWDIDHTLIDNAGVSKEIYAAAFEAATGSRPAEPAITQGRTDRLIMRDMFRRNGVDEPGWPAVEGALTEAGRAHLDVLRRRGTALPGVRSVLKEASMRAGWVSSVLTGNIAANARVKLSAFGLDALLDLPVGAYGADAEQRPHLVDIARHRTQRAHGLPPDTPVVLVGDTPRDVEAALTSSAHVIAVATGIDPPTALTAAGAPVVLPDLTDTARVLHLLEEVERG</sequence>
<dbReference type="Gene3D" id="1.10.150.240">
    <property type="entry name" value="Putative phosphatase, domain 2"/>
    <property type="match status" value="1"/>
</dbReference>
<reference evidence="3" key="1">
    <citation type="submission" date="2021-05" db="EMBL/GenBank/DDBJ databases">
        <authorList>
            <person name="Arsene-Ploetze F."/>
        </authorList>
    </citation>
    <scope>NUCLEOTIDE SEQUENCE</scope>
    <source>
        <strain evidence="3">DSM 42138</strain>
    </source>
</reference>
<dbReference type="InterPro" id="IPR023214">
    <property type="entry name" value="HAD_sf"/>
</dbReference>
<keyword evidence="4" id="KW-1185">Reference proteome</keyword>
<keyword evidence="2" id="KW-0472">Membrane</keyword>
<accession>A0A9W4DNS3</accession>
<dbReference type="GO" id="GO:0006281">
    <property type="term" value="P:DNA repair"/>
    <property type="evidence" value="ECO:0007669"/>
    <property type="project" value="TreeGrafter"/>
</dbReference>
<evidence type="ECO:0000313" key="3">
    <source>
        <dbReference type="EMBL" id="CAG6393538.1"/>
    </source>
</evidence>
<dbReference type="Gene3D" id="3.40.50.1000">
    <property type="entry name" value="HAD superfamily/HAD-like"/>
    <property type="match status" value="1"/>
</dbReference>
<evidence type="ECO:0000256" key="1">
    <source>
        <dbReference type="SAM" id="MobiDB-lite"/>
    </source>
</evidence>
<dbReference type="Proteomes" id="UP001152519">
    <property type="component" value="Unassembled WGS sequence"/>
</dbReference>
<dbReference type="SFLD" id="SFLDS00003">
    <property type="entry name" value="Haloacid_Dehalogenase"/>
    <property type="match status" value="1"/>
</dbReference>
<feature type="compositionally biased region" description="Low complexity" evidence="1">
    <location>
        <begin position="69"/>
        <end position="99"/>
    </location>
</feature>
<feature type="region of interest" description="Disordered" evidence="1">
    <location>
        <begin position="64"/>
        <end position="127"/>
    </location>
</feature>
<keyword evidence="2" id="KW-0812">Transmembrane</keyword>
<dbReference type="SFLD" id="SFLDG01129">
    <property type="entry name" value="C1.5:_HAD__Beta-PGM__Phosphata"/>
    <property type="match status" value="1"/>
</dbReference>
<gene>
    <name evidence="3" type="ORF">SCOCK_200150</name>
</gene>
<feature type="region of interest" description="Disordered" evidence="1">
    <location>
        <begin position="213"/>
        <end position="239"/>
    </location>
</feature>
<feature type="region of interest" description="Disordered" evidence="1">
    <location>
        <begin position="1"/>
        <end position="20"/>
    </location>
</feature>
<proteinExistence type="predicted"/>
<feature type="compositionally biased region" description="Pro residues" evidence="1">
    <location>
        <begin position="213"/>
        <end position="230"/>
    </location>
</feature>
<dbReference type="PANTHER" id="PTHR43434">
    <property type="entry name" value="PHOSPHOGLYCOLATE PHOSPHATASE"/>
    <property type="match status" value="1"/>
</dbReference>
<dbReference type="GO" id="GO:0008967">
    <property type="term" value="F:phosphoglycolate phosphatase activity"/>
    <property type="evidence" value="ECO:0007669"/>
    <property type="project" value="TreeGrafter"/>
</dbReference>
<comment type="caution">
    <text evidence="3">The sequence shown here is derived from an EMBL/GenBank/DDBJ whole genome shotgun (WGS) entry which is preliminary data.</text>
</comment>
<feature type="transmembrane region" description="Helical" evidence="2">
    <location>
        <begin position="179"/>
        <end position="204"/>
    </location>
</feature>
<organism evidence="3 4">
    <name type="scientific">Actinacidiphila cocklensis</name>
    <dbReference type="NCBI Taxonomy" id="887465"/>
    <lineage>
        <taxon>Bacteria</taxon>
        <taxon>Bacillati</taxon>
        <taxon>Actinomycetota</taxon>
        <taxon>Actinomycetes</taxon>
        <taxon>Kitasatosporales</taxon>
        <taxon>Streptomycetaceae</taxon>
        <taxon>Actinacidiphila</taxon>
    </lineage>
</organism>
<dbReference type="InterPro" id="IPR023198">
    <property type="entry name" value="PGP-like_dom2"/>
</dbReference>
<dbReference type="AlphaFoldDB" id="A0A9W4DNS3"/>
<dbReference type="EMBL" id="CAJSLV010000049">
    <property type="protein sequence ID" value="CAG6393538.1"/>
    <property type="molecule type" value="Genomic_DNA"/>
</dbReference>
<dbReference type="PANTHER" id="PTHR43434:SF1">
    <property type="entry name" value="PHOSPHOGLYCOLATE PHOSPHATASE"/>
    <property type="match status" value="1"/>
</dbReference>
<evidence type="ECO:0000256" key="2">
    <source>
        <dbReference type="SAM" id="Phobius"/>
    </source>
</evidence>
<dbReference type="Pfam" id="PF12710">
    <property type="entry name" value="HAD"/>
    <property type="match status" value="1"/>
</dbReference>
<name>A0A9W4DNS3_9ACTN</name>
<dbReference type="InterPro" id="IPR036412">
    <property type="entry name" value="HAD-like_sf"/>
</dbReference>
<dbReference type="SUPFAM" id="SSF56784">
    <property type="entry name" value="HAD-like"/>
    <property type="match status" value="1"/>
</dbReference>